<dbReference type="Proteomes" id="UP000035642">
    <property type="component" value="Unassembled WGS sequence"/>
</dbReference>
<protein>
    <submittedName>
        <fullName evidence="3">MFS transporter</fullName>
    </submittedName>
</protein>
<keyword evidence="1" id="KW-0812">Transmembrane</keyword>
<sequence length="143" mass="15603">MDETSLPYGMSLRGMSTFVDAFLSSCHTQVAFTMGGNRSACAPKGSRSSLLSLILSSAIATLLTFRSGVFMLGCLFLVFAQLAQIPQAGIAIDRLAEITKPAGLIVVRSKFPETWIWDTTNTEFVTYHILLLLKNALNLMMYG</sequence>
<proteinExistence type="predicted"/>
<evidence type="ECO:0000256" key="1">
    <source>
        <dbReference type="SAM" id="Phobius"/>
    </source>
</evidence>
<evidence type="ECO:0000313" key="2">
    <source>
        <dbReference type="Proteomes" id="UP000035642"/>
    </source>
</evidence>
<reference evidence="2" key="1">
    <citation type="submission" date="2012-09" db="EMBL/GenBank/DDBJ databases">
        <authorList>
            <person name="Martin A.A."/>
        </authorList>
    </citation>
    <scope>NUCLEOTIDE SEQUENCE</scope>
</reference>
<accession>A0A0K0DPJ8</accession>
<keyword evidence="1" id="KW-0472">Membrane</keyword>
<dbReference type="WBParaSite" id="ACAC_0001368701-mRNA-1">
    <property type="protein sequence ID" value="ACAC_0001368701-mRNA-1"/>
    <property type="gene ID" value="ACAC_0001368701"/>
</dbReference>
<organism evidence="2 3">
    <name type="scientific">Angiostrongylus cantonensis</name>
    <name type="common">Rat lungworm</name>
    <dbReference type="NCBI Taxonomy" id="6313"/>
    <lineage>
        <taxon>Eukaryota</taxon>
        <taxon>Metazoa</taxon>
        <taxon>Ecdysozoa</taxon>
        <taxon>Nematoda</taxon>
        <taxon>Chromadorea</taxon>
        <taxon>Rhabditida</taxon>
        <taxon>Rhabditina</taxon>
        <taxon>Rhabditomorpha</taxon>
        <taxon>Strongyloidea</taxon>
        <taxon>Metastrongylidae</taxon>
        <taxon>Angiostrongylus</taxon>
    </lineage>
</organism>
<feature type="transmembrane region" description="Helical" evidence="1">
    <location>
        <begin position="53"/>
        <end position="79"/>
    </location>
</feature>
<dbReference type="AlphaFoldDB" id="A0A0K0DPJ8"/>
<evidence type="ECO:0000313" key="3">
    <source>
        <dbReference type="WBParaSite" id="ACAC_0001368701-mRNA-1"/>
    </source>
</evidence>
<reference evidence="3" key="2">
    <citation type="submission" date="2017-02" db="UniProtKB">
        <authorList>
            <consortium name="WormBaseParasite"/>
        </authorList>
    </citation>
    <scope>IDENTIFICATION</scope>
</reference>
<keyword evidence="2" id="KW-1185">Reference proteome</keyword>
<keyword evidence="1" id="KW-1133">Transmembrane helix</keyword>
<name>A0A0K0DPJ8_ANGCA</name>